<accession>A0A6A3AT97</accession>
<evidence type="ECO:0000256" key="5">
    <source>
        <dbReference type="ARBA" id="ARBA00022679"/>
    </source>
</evidence>
<dbReference type="CDD" id="cd11299">
    <property type="entry name" value="O-FucT_plant"/>
    <property type="match status" value="1"/>
</dbReference>
<evidence type="ECO:0000256" key="9">
    <source>
        <dbReference type="ARBA" id="ARBA00022989"/>
    </source>
</evidence>
<dbReference type="Proteomes" id="UP000436088">
    <property type="component" value="Unassembled WGS sequence"/>
</dbReference>
<gene>
    <name evidence="19" type="ORF">F3Y22_tig00110370pilonHSYRG00034</name>
</gene>
<dbReference type="PANTHER" id="PTHR31741">
    <property type="entry name" value="OS02G0726500 PROTEIN-RELATED"/>
    <property type="match status" value="1"/>
</dbReference>
<evidence type="ECO:0000313" key="19">
    <source>
        <dbReference type="EMBL" id="KAE8707910.1"/>
    </source>
</evidence>
<keyword evidence="14" id="KW-0119">Carbohydrate metabolism</keyword>
<evidence type="ECO:0000256" key="12">
    <source>
        <dbReference type="ARBA" id="ARBA00023180"/>
    </source>
</evidence>
<keyword evidence="8" id="KW-0735">Signal-anchor</keyword>
<feature type="chain" id="PRO_5025510965" description="O-fucosyltransferase family protein" evidence="17">
    <location>
        <begin position="24"/>
        <end position="841"/>
    </location>
</feature>
<comment type="similarity">
    <text evidence="3">Belongs to the glycosyltransferase GT106 family.</text>
</comment>
<feature type="region of interest" description="Disordered" evidence="16">
    <location>
        <begin position="125"/>
        <end position="144"/>
    </location>
</feature>
<dbReference type="FunFam" id="3.40.50.11350:FF:000011">
    <property type="entry name" value="O-fucosyltransferase 28"/>
    <property type="match status" value="1"/>
</dbReference>
<keyword evidence="9" id="KW-1133">Transmembrane helix</keyword>
<dbReference type="InterPro" id="IPR019378">
    <property type="entry name" value="GDP-Fuc_O-FucTrfase"/>
</dbReference>
<dbReference type="GO" id="GO:0016757">
    <property type="term" value="F:glycosyltransferase activity"/>
    <property type="evidence" value="ECO:0007669"/>
    <property type="project" value="UniProtKB-KW"/>
</dbReference>
<dbReference type="Gene3D" id="4.10.60.10">
    <property type="entry name" value="Zinc finger, CCHC-type"/>
    <property type="match status" value="1"/>
</dbReference>
<evidence type="ECO:0000256" key="10">
    <source>
        <dbReference type="ARBA" id="ARBA00023008"/>
    </source>
</evidence>
<dbReference type="AlphaFoldDB" id="A0A6A3AT97"/>
<evidence type="ECO:0000256" key="3">
    <source>
        <dbReference type="ARBA" id="ARBA00007737"/>
    </source>
</evidence>
<evidence type="ECO:0000256" key="14">
    <source>
        <dbReference type="ARBA" id="ARBA00023277"/>
    </source>
</evidence>
<comment type="pathway">
    <text evidence="2">Glycan metabolism.</text>
</comment>
<keyword evidence="13" id="KW-0294">Fucose metabolism</keyword>
<evidence type="ECO:0000256" key="17">
    <source>
        <dbReference type="SAM" id="SignalP"/>
    </source>
</evidence>
<evidence type="ECO:0000256" key="4">
    <source>
        <dbReference type="ARBA" id="ARBA00022676"/>
    </source>
</evidence>
<dbReference type="Gene3D" id="2.60.40.420">
    <property type="entry name" value="Cupredoxins - blue copper proteins"/>
    <property type="match status" value="1"/>
</dbReference>
<feature type="signal peptide" evidence="17">
    <location>
        <begin position="1"/>
        <end position="23"/>
    </location>
</feature>
<dbReference type="InterPro" id="IPR028871">
    <property type="entry name" value="BlueCu_1_BS"/>
</dbReference>
<comment type="subcellular location">
    <subcellularLocation>
        <location evidence="1">Membrane</location>
        <topology evidence="1">Single-pass type II membrane protein</topology>
    </subcellularLocation>
</comment>
<keyword evidence="11" id="KW-0472">Membrane</keyword>
<evidence type="ECO:0000259" key="18">
    <source>
        <dbReference type="PROSITE" id="PS51485"/>
    </source>
</evidence>
<dbReference type="GO" id="GO:0016020">
    <property type="term" value="C:membrane"/>
    <property type="evidence" value="ECO:0007669"/>
    <property type="project" value="UniProtKB-SubCell"/>
</dbReference>
<feature type="region of interest" description="Disordered" evidence="16">
    <location>
        <begin position="610"/>
        <end position="636"/>
    </location>
</feature>
<dbReference type="SUPFAM" id="SSF49503">
    <property type="entry name" value="Cupredoxins"/>
    <property type="match status" value="1"/>
</dbReference>
<dbReference type="Pfam" id="PF02298">
    <property type="entry name" value="Cu_bind_like"/>
    <property type="match status" value="1"/>
</dbReference>
<dbReference type="PROSITE" id="PS00196">
    <property type="entry name" value="COPPER_BLUE"/>
    <property type="match status" value="1"/>
</dbReference>
<dbReference type="GO" id="GO:0006004">
    <property type="term" value="P:fucose metabolic process"/>
    <property type="evidence" value="ECO:0007669"/>
    <property type="project" value="UniProtKB-KW"/>
</dbReference>
<dbReference type="PANTHER" id="PTHR31741:SF1">
    <property type="entry name" value="O-FUCOSYLTRANSFERASE 7"/>
    <property type="match status" value="1"/>
</dbReference>
<evidence type="ECO:0000256" key="13">
    <source>
        <dbReference type="ARBA" id="ARBA00023253"/>
    </source>
</evidence>
<dbReference type="CDD" id="cd04216">
    <property type="entry name" value="Phytocyanin"/>
    <property type="match status" value="1"/>
</dbReference>
<feature type="compositionally biased region" description="Basic residues" evidence="16">
    <location>
        <begin position="798"/>
        <end position="816"/>
    </location>
</feature>
<proteinExistence type="inferred from homology"/>
<evidence type="ECO:0000256" key="1">
    <source>
        <dbReference type="ARBA" id="ARBA00004606"/>
    </source>
</evidence>
<dbReference type="FunFam" id="2.60.40.420:FF:000003">
    <property type="entry name" value="Blue copper"/>
    <property type="match status" value="1"/>
</dbReference>
<dbReference type="GO" id="GO:0005737">
    <property type="term" value="C:cytoplasm"/>
    <property type="evidence" value="ECO:0007669"/>
    <property type="project" value="TreeGrafter"/>
</dbReference>
<feature type="compositionally biased region" description="Basic residues" evidence="16">
    <location>
        <begin position="159"/>
        <end position="176"/>
    </location>
</feature>
<comment type="caution">
    <text evidence="19">The sequence shown here is derived from an EMBL/GenBank/DDBJ whole genome shotgun (WGS) entry which is preliminary data.</text>
</comment>
<evidence type="ECO:0000256" key="6">
    <source>
        <dbReference type="ARBA" id="ARBA00022692"/>
    </source>
</evidence>
<sequence>MASLSVGVACVLVVASMVVPSLATVYTVGDTSGWTSGVDYGTWTKGKTFKVGDTLVFNYPTMHTVDEVSSSDYSTCTVGNAIRSDKSGATTVTLKTTGTIYFICGVPGHCTDGMKLAIKVGSGSSTTATTTTTNSDSSSASPNRSPFAAFFTTWSQIKNRAKRRRRRRKKKKKNKKRDVLIVLLGGKGNDAATEAEVGGGCTTAENTNQHEFKYQKLSAEKRWMKEEAPPYLSKQQSPPHLSKTPISFHKIDGASGNLNFEMLWKRPEDRDLVACIQPSPNYKGPDQSRGYLLVRTNGGLNQMRTGICDMVAIARIINATLVVPELDKGSFWQDTSNFSDVFEEDHFINALANDVKVVKKLPKELSSATKVVKHFKSGSGLSYYRNTIGSLWKEYQVIRAAKSDSRLANNNLPPDIQKLRCRACYEALHFAPEIEAMGNLLVDRMRSYGHFIALHLRYEKDMLAFSGCTHGLSNAEAKELKTIRQRTAHWKVKNIDARVQRAKGRCPLTPKEVGIFLTALGFPSKTPIYIAAGDIYGGDTRMADLRSRYPMLMTKEKLASVEELEPFTNHSSQMAALDYIVSVESDVFVPSYSGNMAKAVEGHRRFLGHRKTISPDRQGSPRRRKGPVPGTKGMDRFHSEESFYRNPLPECLCQKFDGIIRCATFGGFDLDILGEVLDALFQQGLDIAIEEEKPEYMEEKEWGTINRLACNTIRSYLSREQKYGYKNDTTASTSMNEHIIAFNELVTDLLGMDETFKDEDLTLMLLSSLPDEFEHLETTKKTKKESKYEAAKAMVARGRSKSQKPKWRGRSKSKSRLGKDDCAFFHEKDHWKKDCPKLKKK</sequence>
<dbReference type="InterPro" id="IPR008972">
    <property type="entry name" value="Cupredoxin"/>
</dbReference>
<keyword evidence="4" id="KW-0328">Glycosyltransferase</keyword>
<reference evidence="19" key="1">
    <citation type="submission" date="2019-09" db="EMBL/GenBank/DDBJ databases">
        <title>Draft genome information of white flower Hibiscus syriacus.</title>
        <authorList>
            <person name="Kim Y.-M."/>
        </authorList>
    </citation>
    <scope>NUCLEOTIDE SEQUENCE [LARGE SCALE GENOMIC DNA]</scope>
    <source>
        <strain evidence="19">YM2019G1</strain>
    </source>
</reference>
<evidence type="ECO:0000256" key="8">
    <source>
        <dbReference type="ARBA" id="ARBA00022968"/>
    </source>
</evidence>
<evidence type="ECO:0000256" key="7">
    <source>
        <dbReference type="ARBA" id="ARBA00022723"/>
    </source>
</evidence>
<evidence type="ECO:0000256" key="15">
    <source>
        <dbReference type="ARBA" id="ARBA00030350"/>
    </source>
</evidence>
<evidence type="ECO:0000256" key="2">
    <source>
        <dbReference type="ARBA" id="ARBA00004881"/>
    </source>
</evidence>
<feature type="region of interest" description="Disordered" evidence="16">
    <location>
        <begin position="791"/>
        <end position="816"/>
    </location>
</feature>
<feature type="domain" description="Phytocyanin" evidence="18">
    <location>
        <begin position="24"/>
        <end position="122"/>
    </location>
</feature>
<dbReference type="InterPro" id="IPR003245">
    <property type="entry name" value="Phytocyanin_dom"/>
</dbReference>
<evidence type="ECO:0000256" key="16">
    <source>
        <dbReference type="SAM" id="MobiDB-lite"/>
    </source>
</evidence>
<dbReference type="InterPro" id="IPR024709">
    <property type="entry name" value="FucosylTrfase_pln"/>
</dbReference>
<dbReference type="GO" id="GO:0046872">
    <property type="term" value="F:metal ion binding"/>
    <property type="evidence" value="ECO:0007669"/>
    <property type="project" value="UniProtKB-KW"/>
</dbReference>
<keyword evidence="17" id="KW-0732">Signal</keyword>
<keyword evidence="7" id="KW-0479">Metal-binding</keyword>
<protein>
    <recommendedName>
        <fullName evidence="15">O-fucosyltransferase family protein</fullName>
    </recommendedName>
</protein>
<dbReference type="GO" id="GO:0009055">
    <property type="term" value="F:electron transfer activity"/>
    <property type="evidence" value="ECO:0007669"/>
    <property type="project" value="InterPro"/>
</dbReference>
<evidence type="ECO:0000313" key="20">
    <source>
        <dbReference type="Proteomes" id="UP000436088"/>
    </source>
</evidence>
<feature type="region of interest" description="Disordered" evidence="16">
    <location>
        <begin position="158"/>
        <end position="178"/>
    </location>
</feature>
<keyword evidence="6" id="KW-0812">Transmembrane</keyword>
<feature type="compositionally biased region" description="Low complexity" evidence="16">
    <location>
        <begin position="125"/>
        <end position="141"/>
    </location>
</feature>
<organism evidence="19 20">
    <name type="scientific">Hibiscus syriacus</name>
    <name type="common">Rose of Sharon</name>
    <dbReference type="NCBI Taxonomy" id="106335"/>
    <lineage>
        <taxon>Eukaryota</taxon>
        <taxon>Viridiplantae</taxon>
        <taxon>Streptophyta</taxon>
        <taxon>Embryophyta</taxon>
        <taxon>Tracheophyta</taxon>
        <taxon>Spermatophyta</taxon>
        <taxon>Magnoliopsida</taxon>
        <taxon>eudicotyledons</taxon>
        <taxon>Gunneridae</taxon>
        <taxon>Pentapetalae</taxon>
        <taxon>rosids</taxon>
        <taxon>malvids</taxon>
        <taxon>Malvales</taxon>
        <taxon>Malvaceae</taxon>
        <taxon>Malvoideae</taxon>
        <taxon>Hibiscus</taxon>
    </lineage>
</organism>
<evidence type="ECO:0000256" key="11">
    <source>
        <dbReference type="ARBA" id="ARBA00023136"/>
    </source>
</evidence>
<keyword evidence="10" id="KW-0186">Copper</keyword>
<keyword evidence="12" id="KW-0325">Glycoprotein</keyword>
<name>A0A6A3AT97_HIBSY</name>
<dbReference type="EMBL" id="VEPZ02000956">
    <property type="protein sequence ID" value="KAE8707910.1"/>
    <property type="molecule type" value="Genomic_DNA"/>
</dbReference>
<keyword evidence="5" id="KW-0808">Transferase</keyword>
<dbReference type="Pfam" id="PF10250">
    <property type="entry name" value="O-FucT"/>
    <property type="match status" value="1"/>
</dbReference>
<dbReference type="PROSITE" id="PS51485">
    <property type="entry name" value="PHYTOCYANIN"/>
    <property type="match status" value="1"/>
</dbReference>
<keyword evidence="20" id="KW-1185">Reference proteome</keyword>